<evidence type="ECO:0000313" key="3">
    <source>
        <dbReference type="Proteomes" id="UP000485058"/>
    </source>
</evidence>
<gene>
    <name evidence="2" type="ORF">HaLaN_16772</name>
</gene>
<accession>A0A699ZLT1</accession>
<feature type="region of interest" description="Disordered" evidence="1">
    <location>
        <begin position="62"/>
        <end position="88"/>
    </location>
</feature>
<dbReference type="Proteomes" id="UP000485058">
    <property type="component" value="Unassembled WGS sequence"/>
</dbReference>
<feature type="compositionally biased region" description="Low complexity" evidence="1">
    <location>
        <begin position="62"/>
        <end position="78"/>
    </location>
</feature>
<evidence type="ECO:0000256" key="1">
    <source>
        <dbReference type="SAM" id="MobiDB-lite"/>
    </source>
</evidence>
<proteinExistence type="predicted"/>
<protein>
    <submittedName>
        <fullName evidence="2">Uncharacterized protein</fullName>
    </submittedName>
</protein>
<keyword evidence="3" id="KW-1185">Reference proteome</keyword>
<evidence type="ECO:0000313" key="2">
    <source>
        <dbReference type="EMBL" id="GFH19764.1"/>
    </source>
</evidence>
<name>A0A699ZLT1_HAELA</name>
<dbReference type="AlphaFoldDB" id="A0A699ZLT1"/>
<feature type="compositionally biased region" description="Polar residues" evidence="1">
    <location>
        <begin position="79"/>
        <end position="88"/>
    </location>
</feature>
<reference evidence="2 3" key="1">
    <citation type="submission" date="2020-02" db="EMBL/GenBank/DDBJ databases">
        <title>Draft genome sequence of Haematococcus lacustris strain NIES-144.</title>
        <authorList>
            <person name="Morimoto D."/>
            <person name="Nakagawa S."/>
            <person name="Yoshida T."/>
            <person name="Sawayama S."/>
        </authorList>
    </citation>
    <scope>NUCLEOTIDE SEQUENCE [LARGE SCALE GENOMIC DNA]</scope>
    <source>
        <strain evidence="2 3">NIES-144</strain>
    </source>
</reference>
<comment type="caution">
    <text evidence="2">The sequence shown here is derived from an EMBL/GenBank/DDBJ whole genome shotgun (WGS) entry which is preliminary data.</text>
</comment>
<dbReference type="EMBL" id="BLLF01001517">
    <property type="protein sequence ID" value="GFH19764.1"/>
    <property type="molecule type" value="Genomic_DNA"/>
</dbReference>
<organism evidence="2 3">
    <name type="scientific">Haematococcus lacustris</name>
    <name type="common">Green alga</name>
    <name type="synonym">Haematococcus pluvialis</name>
    <dbReference type="NCBI Taxonomy" id="44745"/>
    <lineage>
        <taxon>Eukaryota</taxon>
        <taxon>Viridiplantae</taxon>
        <taxon>Chlorophyta</taxon>
        <taxon>core chlorophytes</taxon>
        <taxon>Chlorophyceae</taxon>
        <taxon>CS clade</taxon>
        <taxon>Chlamydomonadales</taxon>
        <taxon>Haematococcaceae</taxon>
        <taxon>Haematococcus</taxon>
    </lineage>
</organism>
<sequence>MLVAEAVATDIANAVSGGASSGTAPLLEGQVPLGASVGDSAGKGFGFGDYYAADYYDYGSSQAGSPATTPSQTPQTQTFRQAGSVSPTLPSSLAVGSGLGGNSSRGEVAPFCQPPLLRCSNRDLLNFLATQTDNVVFPDNVLEYNAIRFRPAGANTYTLTNSLRQIGGPVTDFSHVLNANWRLRSTLALVNGLNGIGTNTLSLGTLNLDSARPDRLVPDSFSFNLGGITADNSLNSVRYVPSYTITGTGPGLATTSSLFGPFTTLTGNSRVHGPRLLVHPLGSCPLQRLVVRLQG</sequence>